<proteinExistence type="predicted"/>
<keyword evidence="2" id="KW-1185">Reference proteome</keyword>
<dbReference type="KEGG" id="ftj:FTUN_6315"/>
<gene>
    <name evidence="1" type="ORF">FTUN_6315</name>
</gene>
<reference evidence="2" key="1">
    <citation type="submission" date="2020-05" db="EMBL/GenBank/DDBJ databases">
        <title>Frigoriglobus tundricola gen. nov., sp. nov., a psychrotolerant cellulolytic planctomycete of the family Gemmataceae with two divergent copies of 16S rRNA gene.</title>
        <authorList>
            <person name="Kulichevskaya I.S."/>
            <person name="Ivanova A.A."/>
            <person name="Naumoff D.G."/>
            <person name="Beletsky A.V."/>
            <person name="Rijpstra W.I.C."/>
            <person name="Sinninghe Damste J.S."/>
            <person name="Mardanov A.V."/>
            <person name="Ravin N.V."/>
            <person name="Dedysh S.N."/>
        </authorList>
    </citation>
    <scope>NUCLEOTIDE SEQUENCE [LARGE SCALE GENOMIC DNA]</scope>
    <source>
        <strain evidence="2">PL17</strain>
    </source>
</reference>
<name>A0A6M5YZ43_9BACT</name>
<dbReference type="AlphaFoldDB" id="A0A6M5YZ43"/>
<organism evidence="1 2">
    <name type="scientific">Frigoriglobus tundricola</name>
    <dbReference type="NCBI Taxonomy" id="2774151"/>
    <lineage>
        <taxon>Bacteria</taxon>
        <taxon>Pseudomonadati</taxon>
        <taxon>Planctomycetota</taxon>
        <taxon>Planctomycetia</taxon>
        <taxon>Gemmatales</taxon>
        <taxon>Gemmataceae</taxon>
        <taxon>Frigoriglobus</taxon>
    </lineage>
</organism>
<sequence>MAKFPDAELDAEQLFADVEAAVLTKSWSLSAFKQVLADAQTLVAAFATDWTGSAAELAAFRAALNALFA</sequence>
<dbReference type="RefSeq" id="WP_171473828.1">
    <property type="nucleotide sequence ID" value="NZ_CP053452.2"/>
</dbReference>
<accession>A0A6M5YZ43</accession>
<evidence type="ECO:0000313" key="1">
    <source>
        <dbReference type="EMBL" id="QJW98720.1"/>
    </source>
</evidence>
<evidence type="ECO:0000313" key="2">
    <source>
        <dbReference type="Proteomes" id="UP000503447"/>
    </source>
</evidence>
<dbReference type="EMBL" id="CP053452">
    <property type="protein sequence ID" value="QJW98720.1"/>
    <property type="molecule type" value="Genomic_DNA"/>
</dbReference>
<protein>
    <submittedName>
        <fullName evidence="1">Uncharacterized protein</fullName>
    </submittedName>
</protein>
<dbReference type="Proteomes" id="UP000503447">
    <property type="component" value="Chromosome"/>
</dbReference>